<accession>A0A198UPM8</accession>
<evidence type="ECO:0000313" key="1">
    <source>
        <dbReference type="EMBL" id="OAU98473.1"/>
    </source>
</evidence>
<organism evidence="1 2">
    <name type="scientific">Moraxella catarrhalis</name>
    <name type="common">Branhamella catarrhalis</name>
    <dbReference type="NCBI Taxonomy" id="480"/>
    <lineage>
        <taxon>Bacteria</taxon>
        <taxon>Pseudomonadati</taxon>
        <taxon>Pseudomonadota</taxon>
        <taxon>Gammaproteobacteria</taxon>
        <taxon>Moraxellales</taxon>
        <taxon>Moraxellaceae</taxon>
        <taxon>Moraxella</taxon>
    </lineage>
</organism>
<dbReference type="AlphaFoldDB" id="A0A198UPM8"/>
<protein>
    <submittedName>
        <fullName evidence="1">Uncharacterized protein</fullName>
    </submittedName>
</protein>
<gene>
    <name evidence="1" type="ORF">AO384_0057</name>
</gene>
<sequence length="46" mass="5373">MAFGSIKRFSNIIFILNENIKVYFSTNPYPKPIHQNVKNQAFLSKN</sequence>
<keyword evidence="2" id="KW-1185">Reference proteome</keyword>
<evidence type="ECO:0000313" key="2">
    <source>
        <dbReference type="Proteomes" id="UP000078228"/>
    </source>
</evidence>
<dbReference type="EMBL" id="LXHC01000001">
    <property type="protein sequence ID" value="OAU98473.1"/>
    <property type="molecule type" value="Genomic_DNA"/>
</dbReference>
<dbReference type="Proteomes" id="UP000078228">
    <property type="component" value="Unassembled WGS sequence"/>
</dbReference>
<comment type="caution">
    <text evidence="1">The sequence shown here is derived from an EMBL/GenBank/DDBJ whole genome shotgun (WGS) entry which is preliminary data.</text>
</comment>
<proteinExistence type="predicted"/>
<name>A0A198UPM8_MORCA</name>
<reference evidence="1 2" key="1">
    <citation type="journal article" date="2016" name="Genome Biol. Evol.">
        <title>Comparative Genomic Analyses of the Moraxella catarrhalis Serosensitive and Seroresistant Lineages Demonstrate Their Independent Evolution.</title>
        <authorList>
            <person name="Earl J.P."/>
            <person name="de Vries S.P."/>
            <person name="Ahmed A."/>
            <person name="Powell E."/>
            <person name="Schultz M.P."/>
            <person name="Hermans P.W."/>
            <person name="Hill D.J."/>
            <person name="Zhou Z."/>
            <person name="Constantinidou C.I."/>
            <person name="Hu F.Z."/>
            <person name="Bootsma H.J."/>
            <person name="Ehrlich G.D."/>
        </authorList>
    </citation>
    <scope>NUCLEOTIDE SEQUENCE [LARGE SCALE GENOMIC DNA]</scope>
    <source>
        <strain evidence="1 2">Z7542</strain>
    </source>
</reference>